<proteinExistence type="predicted"/>
<gene>
    <name evidence="1" type="ORF">Pla111_11510</name>
</gene>
<sequence length="155" mass="16911">MKLSKSRLRPWAHNRCWARSQAVTIALSLATLLCTGCGGPLDIVSVSGDVAYEDGTPLPLGEFRLKFVPLMESPDGKNFPRVANAVVGADGRIESVTTHKYNDGLIRGKHRVYLLIGDCPDDKPIVAEAYCAGETTPLEIDVAQQRKLQIRVPKP</sequence>
<dbReference type="EMBL" id="SJPH01000002">
    <property type="protein sequence ID" value="TWT47536.1"/>
    <property type="molecule type" value="Genomic_DNA"/>
</dbReference>
<name>A0A5C5W9I9_9BACT</name>
<evidence type="ECO:0000313" key="1">
    <source>
        <dbReference type="EMBL" id="TWT47536.1"/>
    </source>
</evidence>
<protein>
    <submittedName>
        <fullName evidence="1">Uncharacterized protein</fullName>
    </submittedName>
</protein>
<reference evidence="1 2" key="1">
    <citation type="submission" date="2019-02" db="EMBL/GenBank/DDBJ databases">
        <title>Deep-cultivation of Planctomycetes and their phenomic and genomic characterization uncovers novel biology.</title>
        <authorList>
            <person name="Wiegand S."/>
            <person name="Jogler M."/>
            <person name="Boedeker C."/>
            <person name="Pinto D."/>
            <person name="Vollmers J."/>
            <person name="Rivas-Marin E."/>
            <person name="Kohn T."/>
            <person name="Peeters S.H."/>
            <person name="Heuer A."/>
            <person name="Rast P."/>
            <person name="Oberbeckmann S."/>
            <person name="Bunk B."/>
            <person name="Jeske O."/>
            <person name="Meyerdierks A."/>
            <person name="Storesund J.E."/>
            <person name="Kallscheuer N."/>
            <person name="Luecker S."/>
            <person name="Lage O.M."/>
            <person name="Pohl T."/>
            <person name="Merkel B.J."/>
            <person name="Hornburger P."/>
            <person name="Mueller R.-W."/>
            <person name="Bruemmer F."/>
            <person name="Labrenz M."/>
            <person name="Spormann A.M."/>
            <person name="Op Den Camp H."/>
            <person name="Overmann J."/>
            <person name="Amann R."/>
            <person name="Jetten M.S.M."/>
            <person name="Mascher T."/>
            <person name="Medema M.H."/>
            <person name="Devos D.P."/>
            <person name="Kaster A.-K."/>
            <person name="Ovreas L."/>
            <person name="Rohde M."/>
            <person name="Galperin M.Y."/>
            <person name="Jogler C."/>
        </authorList>
    </citation>
    <scope>NUCLEOTIDE SEQUENCE [LARGE SCALE GENOMIC DNA]</scope>
    <source>
        <strain evidence="1 2">Pla111</strain>
    </source>
</reference>
<dbReference type="Proteomes" id="UP000318995">
    <property type="component" value="Unassembled WGS sequence"/>
</dbReference>
<comment type="caution">
    <text evidence="1">The sequence shown here is derived from an EMBL/GenBank/DDBJ whole genome shotgun (WGS) entry which is preliminary data.</text>
</comment>
<evidence type="ECO:0000313" key="2">
    <source>
        <dbReference type="Proteomes" id="UP000318995"/>
    </source>
</evidence>
<organism evidence="1 2">
    <name type="scientific">Botrimarina hoheduenensis</name>
    <dbReference type="NCBI Taxonomy" id="2528000"/>
    <lineage>
        <taxon>Bacteria</taxon>
        <taxon>Pseudomonadati</taxon>
        <taxon>Planctomycetota</taxon>
        <taxon>Planctomycetia</taxon>
        <taxon>Pirellulales</taxon>
        <taxon>Lacipirellulaceae</taxon>
        <taxon>Botrimarina</taxon>
    </lineage>
</organism>
<accession>A0A5C5W9I9</accession>
<keyword evidence="2" id="KW-1185">Reference proteome</keyword>
<dbReference type="AlphaFoldDB" id="A0A5C5W9I9"/>